<dbReference type="EMBL" id="NVSR01000023">
    <property type="protein sequence ID" value="PCI28900.1"/>
    <property type="molecule type" value="Genomic_DNA"/>
</dbReference>
<proteinExistence type="inferred from homology"/>
<feature type="chain" id="PRO_5013172990" evidence="3">
    <location>
        <begin position="23"/>
        <end position="422"/>
    </location>
</feature>
<dbReference type="InterPro" id="IPR028082">
    <property type="entry name" value="Peripla_BP_I"/>
</dbReference>
<dbReference type="AlphaFoldDB" id="A0A2A4T5L3"/>
<evidence type="ECO:0000313" key="6">
    <source>
        <dbReference type="Proteomes" id="UP000218113"/>
    </source>
</evidence>
<sequence>MKLSQKLLLNAFLVSSLGLVTACDNKEEAAPASTSSSSAAAQVYGLAFSGAMTGPTSDAGLPYSRGIGDYCSYVNDNALLGDDKVDCEIKDDGYKTDVTKRNFEGYLEKGIVAYFNYSTGSTLALKEDFEENKMPVIPASMHADNTKGSKYIFLPIASYSEQALGLAEYVSKHHKGGGTPKIAMFIHPSAFGRGPVNDVKRAIEKGLNVEFIEVVEHGKGLDNTAMLKRLQSKGVQYVISQTVQSPVASMLKDAKRLDLTASSFGEAGKLTFLGAHYTGGDDLIALAGDAAEKFLWVTSFRLASEKSEGSDFIKSLGQKYGRDVKTQESHNYTSGVLVAQIAVEAMVRAKAHGKAVTSATVTEELNGMNGSNAYFANTTVGPVTFDVNDRSGVDTLQLYKATNGTFFSENEPFESEFYKQLK</sequence>
<evidence type="ECO:0000259" key="4">
    <source>
        <dbReference type="Pfam" id="PF13458"/>
    </source>
</evidence>
<dbReference type="PROSITE" id="PS51257">
    <property type="entry name" value="PROKAR_LIPOPROTEIN"/>
    <property type="match status" value="1"/>
</dbReference>
<dbReference type="Pfam" id="PF13458">
    <property type="entry name" value="Peripla_BP_6"/>
    <property type="match status" value="1"/>
</dbReference>
<organism evidence="5 6">
    <name type="scientific">SAR324 cluster bacterium</name>
    <dbReference type="NCBI Taxonomy" id="2024889"/>
    <lineage>
        <taxon>Bacteria</taxon>
        <taxon>Deltaproteobacteria</taxon>
        <taxon>SAR324 cluster</taxon>
    </lineage>
</organism>
<protein>
    <submittedName>
        <fullName evidence="5">Amino acid ABC transporter substrate-binding protein</fullName>
    </submittedName>
</protein>
<dbReference type="Proteomes" id="UP000218113">
    <property type="component" value="Unassembled WGS sequence"/>
</dbReference>
<comment type="caution">
    <text evidence="5">The sequence shown here is derived from an EMBL/GenBank/DDBJ whole genome shotgun (WGS) entry which is preliminary data.</text>
</comment>
<accession>A0A2A4T5L3</accession>
<evidence type="ECO:0000256" key="2">
    <source>
        <dbReference type="ARBA" id="ARBA00022729"/>
    </source>
</evidence>
<keyword evidence="2 3" id="KW-0732">Signal</keyword>
<reference evidence="6" key="1">
    <citation type="submission" date="2017-08" db="EMBL/GenBank/DDBJ databases">
        <title>A dynamic microbial community with high functional redundancy inhabits the cold, oxic subseafloor aquifer.</title>
        <authorList>
            <person name="Tully B.J."/>
            <person name="Wheat C.G."/>
            <person name="Glazer B.T."/>
            <person name="Huber J.A."/>
        </authorList>
    </citation>
    <scope>NUCLEOTIDE SEQUENCE [LARGE SCALE GENOMIC DNA]</scope>
</reference>
<feature type="signal peptide" evidence="3">
    <location>
        <begin position="1"/>
        <end position="22"/>
    </location>
</feature>
<evidence type="ECO:0000256" key="3">
    <source>
        <dbReference type="SAM" id="SignalP"/>
    </source>
</evidence>
<dbReference type="Gene3D" id="3.40.50.2300">
    <property type="match status" value="2"/>
</dbReference>
<dbReference type="InterPro" id="IPR028081">
    <property type="entry name" value="Leu-bd"/>
</dbReference>
<dbReference type="PANTHER" id="PTHR47235">
    <property type="entry name" value="BLR6548 PROTEIN"/>
    <property type="match status" value="1"/>
</dbReference>
<name>A0A2A4T5L3_9DELT</name>
<feature type="domain" description="Leucine-binding protein" evidence="4">
    <location>
        <begin position="47"/>
        <end position="403"/>
    </location>
</feature>
<evidence type="ECO:0000256" key="1">
    <source>
        <dbReference type="ARBA" id="ARBA00010062"/>
    </source>
</evidence>
<gene>
    <name evidence="5" type="ORF">COB67_05265</name>
</gene>
<dbReference type="SUPFAM" id="SSF53822">
    <property type="entry name" value="Periplasmic binding protein-like I"/>
    <property type="match status" value="1"/>
</dbReference>
<comment type="similarity">
    <text evidence="1">Belongs to the leucine-binding protein family.</text>
</comment>
<dbReference type="PANTHER" id="PTHR47235:SF1">
    <property type="entry name" value="BLR6548 PROTEIN"/>
    <property type="match status" value="1"/>
</dbReference>
<evidence type="ECO:0000313" key="5">
    <source>
        <dbReference type="EMBL" id="PCI28900.1"/>
    </source>
</evidence>